<organism evidence="9 10">
    <name type="scientific">Dactylosporangium salmoneum</name>
    <dbReference type="NCBI Taxonomy" id="53361"/>
    <lineage>
        <taxon>Bacteria</taxon>
        <taxon>Bacillati</taxon>
        <taxon>Actinomycetota</taxon>
        <taxon>Actinomycetes</taxon>
        <taxon>Micromonosporales</taxon>
        <taxon>Micromonosporaceae</taxon>
        <taxon>Dactylosporangium</taxon>
    </lineage>
</organism>
<dbReference type="SUPFAM" id="SSF161098">
    <property type="entry name" value="MetI-like"/>
    <property type="match status" value="1"/>
</dbReference>
<sequence>MRHGRYPFILGFLVAPVTLYAIFVLSPYVQTIRLSFTQWRGFVPPKWNGTENYSRMFQNHRFWQALEHHAIMLVFLPLITIAFALVFAFMLNVGGKGQGGQTRGVWGSKFYRVVFFLPQVLAIPVIAVLFQTVYRPNESGLINGVLLKAGLDKPIGFLIEKNLALPSIIAVLVWQAVGFYVVLFSAGMANIPGEIYEAAELDGASKVRLFFSVTLPLLWDTLQTAWVYLGIMAFDGFAIVQVLAQDNGGPDGATTVLGLEIYNNMQQSRLGDASTYGVALCLLTLTFAALTLRVTRREAYEF</sequence>
<gene>
    <name evidence="9" type="ORF">GCM10010170_046070</name>
</gene>
<evidence type="ECO:0000256" key="3">
    <source>
        <dbReference type="ARBA" id="ARBA00022475"/>
    </source>
</evidence>
<keyword evidence="3" id="KW-1003">Cell membrane</keyword>
<evidence type="ECO:0000313" key="9">
    <source>
        <dbReference type="EMBL" id="GAA2354185.1"/>
    </source>
</evidence>
<feature type="transmembrane region" description="Helical" evidence="7">
    <location>
        <begin position="70"/>
        <end position="93"/>
    </location>
</feature>
<keyword evidence="5 7" id="KW-1133">Transmembrane helix</keyword>
<accession>A0ABP5TMU0</accession>
<name>A0ABP5TMU0_9ACTN</name>
<evidence type="ECO:0000259" key="8">
    <source>
        <dbReference type="PROSITE" id="PS50928"/>
    </source>
</evidence>
<comment type="similarity">
    <text evidence="7">Belongs to the binding-protein-dependent transport system permease family.</text>
</comment>
<dbReference type="InterPro" id="IPR000515">
    <property type="entry name" value="MetI-like"/>
</dbReference>
<evidence type="ECO:0000313" key="10">
    <source>
        <dbReference type="Proteomes" id="UP001501444"/>
    </source>
</evidence>
<feature type="transmembrane region" description="Helical" evidence="7">
    <location>
        <begin position="225"/>
        <end position="244"/>
    </location>
</feature>
<evidence type="ECO:0000256" key="4">
    <source>
        <dbReference type="ARBA" id="ARBA00022692"/>
    </source>
</evidence>
<dbReference type="CDD" id="cd06261">
    <property type="entry name" value="TM_PBP2"/>
    <property type="match status" value="1"/>
</dbReference>
<evidence type="ECO:0000256" key="5">
    <source>
        <dbReference type="ARBA" id="ARBA00022989"/>
    </source>
</evidence>
<feature type="transmembrane region" description="Helical" evidence="7">
    <location>
        <begin position="7"/>
        <end position="29"/>
    </location>
</feature>
<dbReference type="PROSITE" id="PS50928">
    <property type="entry name" value="ABC_TM1"/>
    <property type="match status" value="1"/>
</dbReference>
<feature type="domain" description="ABC transmembrane type-1" evidence="8">
    <location>
        <begin position="66"/>
        <end position="291"/>
    </location>
</feature>
<reference evidence="10" key="1">
    <citation type="journal article" date="2019" name="Int. J. Syst. Evol. Microbiol.">
        <title>The Global Catalogue of Microorganisms (GCM) 10K type strain sequencing project: providing services to taxonomists for standard genome sequencing and annotation.</title>
        <authorList>
            <consortium name="The Broad Institute Genomics Platform"/>
            <consortium name="The Broad Institute Genome Sequencing Center for Infectious Disease"/>
            <person name="Wu L."/>
            <person name="Ma J."/>
        </authorList>
    </citation>
    <scope>NUCLEOTIDE SEQUENCE [LARGE SCALE GENOMIC DNA]</scope>
    <source>
        <strain evidence="10">JCM 3272</strain>
    </source>
</reference>
<evidence type="ECO:0000256" key="1">
    <source>
        <dbReference type="ARBA" id="ARBA00004651"/>
    </source>
</evidence>
<feature type="transmembrane region" description="Helical" evidence="7">
    <location>
        <begin position="113"/>
        <end position="134"/>
    </location>
</feature>
<protein>
    <submittedName>
        <fullName evidence="9">Sugar ABC transporter permease</fullName>
    </submittedName>
</protein>
<keyword evidence="2 7" id="KW-0813">Transport</keyword>
<dbReference type="Pfam" id="PF00528">
    <property type="entry name" value="BPD_transp_1"/>
    <property type="match status" value="1"/>
</dbReference>
<dbReference type="InterPro" id="IPR051393">
    <property type="entry name" value="ABC_transporter_permease"/>
</dbReference>
<evidence type="ECO:0000256" key="7">
    <source>
        <dbReference type="RuleBase" id="RU363032"/>
    </source>
</evidence>
<keyword evidence="10" id="KW-1185">Reference proteome</keyword>
<comment type="caution">
    <text evidence="9">The sequence shown here is derived from an EMBL/GenBank/DDBJ whole genome shotgun (WGS) entry which is preliminary data.</text>
</comment>
<keyword evidence="6 7" id="KW-0472">Membrane</keyword>
<dbReference type="EMBL" id="BAAARV010000033">
    <property type="protein sequence ID" value="GAA2354185.1"/>
    <property type="molecule type" value="Genomic_DNA"/>
</dbReference>
<keyword evidence="4 7" id="KW-0812">Transmembrane</keyword>
<proteinExistence type="inferred from homology"/>
<feature type="transmembrane region" description="Helical" evidence="7">
    <location>
        <begin position="163"/>
        <end position="183"/>
    </location>
</feature>
<evidence type="ECO:0000256" key="6">
    <source>
        <dbReference type="ARBA" id="ARBA00023136"/>
    </source>
</evidence>
<dbReference type="PANTHER" id="PTHR30193:SF41">
    <property type="entry name" value="DIACETYLCHITOBIOSE UPTAKE SYSTEM PERMEASE PROTEIN NGCF"/>
    <property type="match status" value="1"/>
</dbReference>
<dbReference type="Proteomes" id="UP001501444">
    <property type="component" value="Unassembled WGS sequence"/>
</dbReference>
<dbReference type="Gene3D" id="1.10.3720.10">
    <property type="entry name" value="MetI-like"/>
    <property type="match status" value="1"/>
</dbReference>
<feature type="transmembrane region" description="Helical" evidence="7">
    <location>
        <begin position="273"/>
        <end position="292"/>
    </location>
</feature>
<evidence type="ECO:0000256" key="2">
    <source>
        <dbReference type="ARBA" id="ARBA00022448"/>
    </source>
</evidence>
<dbReference type="InterPro" id="IPR035906">
    <property type="entry name" value="MetI-like_sf"/>
</dbReference>
<comment type="subcellular location">
    <subcellularLocation>
        <location evidence="1 7">Cell membrane</location>
        <topology evidence="1 7">Multi-pass membrane protein</topology>
    </subcellularLocation>
</comment>
<dbReference type="PANTHER" id="PTHR30193">
    <property type="entry name" value="ABC TRANSPORTER PERMEASE PROTEIN"/>
    <property type="match status" value="1"/>
</dbReference>